<keyword evidence="3" id="KW-0408">Iron</keyword>
<dbReference type="Gene3D" id="2.60.120.330">
    <property type="entry name" value="B-lactam Antibiotic, Isopenicillin N Synthase, Chain"/>
    <property type="match status" value="1"/>
</dbReference>
<dbReference type="GO" id="GO:0016491">
    <property type="term" value="F:oxidoreductase activity"/>
    <property type="evidence" value="ECO:0007669"/>
    <property type="project" value="UniProtKB-KW"/>
</dbReference>
<dbReference type="SUPFAM" id="SSF51197">
    <property type="entry name" value="Clavaminate synthase-like"/>
    <property type="match status" value="1"/>
</dbReference>
<dbReference type="InterPro" id="IPR026992">
    <property type="entry name" value="DIOX_N"/>
</dbReference>
<comment type="caution">
    <text evidence="5">The sequence shown here is derived from an EMBL/GenBank/DDBJ whole genome shotgun (WGS) entry which is preliminary data.</text>
</comment>
<dbReference type="PANTHER" id="PTHR10209">
    <property type="entry name" value="OXIDOREDUCTASE, 2OG-FE II OXYGENASE FAMILY PROTEIN"/>
    <property type="match status" value="1"/>
</dbReference>
<evidence type="ECO:0000256" key="3">
    <source>
        <dbReference type="ARBA" id="ARBA00023004"/>
    </source>
</evidence>
<dbReference type="Proteomes" id="UP000825935">
    <property type="component" value="Chromosome 26"/>
</dbReference>
<dbReference type="InterPro" id="IPR027443">
    <property type="entry name" value="IPNS-like_sf"/>
</dbReference>
<keyword evidence="6" id="KW-1185">Reference proteome</keyword>
<evidence type="ECO:0000259" key="4">
    <source>
        <dbReference type="Pfam" id="PF14226"/>
    </source>
</evidence>
<dbReference type="EMBL" id="CM035431">
    <property type="protein sequence ID" value="KAH7296917.1"/>
    <property type="molecule type" value="Genomic_DNA"/>
</dbReference>
<evidence type="ECO:0000256" key="1">
    <source>
        <dbReference type="ARBA" id="ARBA00022723"/>
    </source>
</evidence>
<proteinExistence type="predicted"/>
<accession>A0A8T2RML1</accession>
<keyword evidence="1" id="KW-0479">Metal-binding</keyword>
<dbReference type="AlphaFoldDB" id="A0A8T2RML1"/>
<dbReference type="PANTHER" id="PTHR10209:SF751">
    <property type="entry name" value="OS06G0255100 PROTEIN"/>
    <property type="match status" value="1"/>
</dbReference>
<dbReference type="Pfam" id="PF14226">
    <property type="entry name" value="DIOX_N"/>
    <property type="match status" value="1"/>
</dbReference>
<evidence type="ECO:0000256" key="2">
    <source>
        <dbReference type="ARBA" id="ARBA00023002"/>
    </source>
</evidence>
<name>A0A8T2RML1_CERRI</name>
<sequence length="170" mass="19240">MTQVSSGERKEESQSALMSRLEEIQAALSGVPVAAQPLKEDWQIPVIDLALLHSPVERSVVIDQIRGACEDWGFFHVVNHGVPKDVIDGMWKAYDTLFQAPAEQRAIFDHCEPFLSPSLREKDSEKFLAMQKSFAKGVDFKDTICLHKFNPDDEDRMTHVPQECRKLLCA</sequence>
<evidence type="ECO:0000313" key="5">
    <source>
        <dbReference type="EMBL" id="KAH7296917.1"/>
    </source>
</evidence>
<reference evidence="5" key="1">
    <citation type="submission" date="2021-08" db="EMBL/GenBank/DDBJ databases">
        <title>WGS assembly of Ceratopteris richardii.</title>
        <authorList>
            <person name="Marchant D.B."/>
            <person name="Chen G."/>
            <person name="Jenkins J."/>
            <person name="Shu S."/>
            <person name="Leebens-Mack J."/>
            <person name="Grimwood J."/>
            <person name="Schmutz J."/>
            <person name="Soltis P."/>
            <person name="Soltis D."/>
            <person name="Chen Z.-H."/>
        </authorList>
    </citation>
    <scope>NUCLEOTIDE SEQUENCE</scope>
    <source>
        <strain evidence="5">Whitten #5841</strain>
        <tissue evidence="5">Leaf</tissue>
    </source>
</reference>
<dbReference type="OrthoDB" id="288590at2759"/>
<protein>
    <recommendedName>
        <fullName evidence="4">Non-haem dioxygenase N-terminal domain-containing protein</fullName>
    </recommendedName>
</protein>
<organism evidence="5 6">
    <name type="scientific">Ceratopteris richardii</name>
    <name type="common">Triangle waterfern</name>
    <dbReference type="NCBI Taxonomy" id="49495"/>
    <lineage>
        <taxon>Eukaryota</taxon>
        <taxon>Viridiplantae</taxon>
        <taxon>Streptophyta</taxon>
        <taxon>Embryophyta</taxon>
        <taxon>Tracheophyta</taxon>
        <taxon>Polypodiopsida</taxon>
        <taxon>Polypodiidae</taxon>
        <taxon>Polypodiales</taxon>
        <taxon>Pteridineae</taxon>
        <taxon>Pteridaceae</taxon>
        <taxon>Parkerioideae</taxon>
        <taxon>Ceratopteris</taxon>
    </lineage>
</organism>
<dbReference type="GO" id="GO:0046872">
    <property type="term" value="F:metal ion binding"/>
    <property type="evidence" value="ECO:0007669"/>
    <property type="project" value="UniProtKB-KW"/>
</dbReference>
<evidence type="ECO:0000313" key="6">
    <source>
        <dbReference type="Proteomes" id="UP000825935"/>
    </source>
</evidence>
<keyword evidence="2" id="KW-0560">Oxidoreductase</keyword>
<gene>
    <name evidence="5" type="ORF">KP509_26G044800</name>
</gene>
<feature type="domain" description="Non-haem dioxygenase N-terminal" evidence="4">
    <location>
        <begin position="44"/>
        <end position="154"/>
    </location>
</feature>